<evidence type="ECO:0000313" key="1">
    <source>
        <dbReference type="EMBL" id="CAI9564682.1"/>
    </source>
</evidence>
<comment type="caution">
    <text evidence="1">The sequence shown here is derived from an EMBL/GenBank/DDBJ whole genome shotgun (WGS) entry which is preliminary data.</text>
</comment>
<proteinExistence type="predicted"/>
<evidence type="ECO:0000313" key="2">
    <source>
        <dbReference type="Proteomes" id="UP001162483"/>
    </source>
</evidence>
<organism evidence="1 2">
    <name type="scientific">Staurois parvus</name>
    <dbReference type="NCBI Taxonomy" id="386267"/>
    <lineage>
        <taxon>Eukaryota</taxon>
        <taxon>Metazoa</taxon>
        <taxon>Chordata</taxon>
        <taxon>Craniata</taxon>
        <taxon>Vertebrata</taxon>
        <taxon>Euteleostomi</taxon>
        <taxon>Amphibia</taxon>
        <taxon>Batrachia</taxon>
        <taxon>Anura</taxon>
        <taxon>Neobatrachia</taxon>
        <taxon>Ranoidea</taxon>
        <taxon>Ranidae</taxon>
        <taxon>Staurois</taxon>
    </lineage>
</organism>
<accession>A0ABN9CZ81</accession>
<dbReference type="EMBL" id="CATNWA010013157">
    <property type="protein sequence ID" value="CAI9564682.1"/>
    <property type="molecule type" value="Genomic_DNA"/>
</dbReference>
<reference evidence="1" key="1">
    <citation type="submission" date="2023-05" db="EMBL/GenBank/DDBJ databases">
        <authorList>
            <person name="Stuckert A."/>
        </authorList>
    </citation>
    <scope>NUCLEOTIDE SEQUENCE</scope>
</reference>
<gene>
    <name evidence="1" type="ORF">SPARVUS_LOCUS5956505</name>
</gene>
<sequence length="87" mass="9724">MQQNPLQTQILPCISSTDIITVQYIACTETRAVGGIQQAPPTTGCLQKLQEGVDTRPDTLHKEREQQKLLHRGTMSHWITAQIGRIT</sequence>
<dbReference type="Proteomes" id="UP001162483">
    <property type="component" value="Unassembled WGS sequence"/>
</dbReference>
<protein>
    <submittedName>
        <fullName evidence="1">Uncharacterized protein</fullName>
    </submittedName>
</protein>
<name>A0ABN9CZ81_9NEOB</name>
<keyword evidence="2" id="KW-1185">Reference proteome</keyword>